<feature type="transmembrane region" description="Helical" evidence="6">
    <location>
        <begin position="455"/>
        <end position="473"/>
    </location>
</feature>
<feature type="compositionally biased region" description="Basic and acidic residues" evidence="5">
    <location>
        <begin position="1"/>
        <end position="10"/>
    </location>
</feature>
<feature type="transmembrane region" description="Helical" evidence="6">
    <location>
        <begin position="531"/>
        <end position="551"/>
    </location>
</feature>
<dbReference type="PANTHER" id="PTHR11453:SF127">
    <property type="entry name" value="SOLUTE CARRIER FAMILY 4 MEMBER 11"/>
    <property type="match status" value="1"/>
</dbReference>
<dbReference type="Pfam" id="PF00536">
    <property type="entry name" value="SAM_1"/>
    <property type="match status" value="1"/>
</dbReference>
<feature type="transmembrane region" description="Helical" evidence="6">
    <location>
        <begin position="648"/>
        <end position="668"/>
    </location>
</feature>
<dbReference type="STRING" id="478820.A0A196SBF4"/>
<dbReference type="PROSITE" id="PS50105">
    <property type="entry name" value="SAM_DOMAIN"/>
    <property type="match status" value="1"/>
</dbReference>
<proteinExistence type="predicted"/>
<feature type="compositionally biased region" description="Polar residues" evidence="5">
    <location>
        <begin position="100"/>
        <end position="110"/>
    </location>
</feature>
<dbReference type="Pfam" id="PF00955">
    <property type="entry name" value="HCO3_cotransp"/>
    <property type="match status" value="2"/>
</dbReference>
<dbReference type="PANTHER" id="PTHR11453">
    <property type="entry name" value="ANION EXCHANGE PROTEIN"/>
    <property type="match status" value="1"/>
</dbReference>
<evidence type="ECO:0000256" key="3">
    <source>
        <dbReference type="ARBA" id="ARBA00022989"/>
    </source>
</evidence>
<feature type="compositionally biased region" description="Basic and acidic residues" evidence="5">
    <location>
        <begin position="80"/>
        <end position="94"/>
    </location>
</feature>
<feature type="transmembrane region" description="Helical" evidence="6">
    <location>
        <begin position="832"/>
        <end position="853"/>
    </location>
</feature>
<dbReference type="GO" id="GO:0005452">
    <property type="term" value="F:solute:inorganic anion antiporter activity"/>
    <property type="evidence" value="ECO:0007669"/>
    <property type="project" value="InterPro"/>
</dbReference>
<dbReference type="Gene3D" id="1.10.150.50">
    <property type="entry name" value="Transcription Factor, Ets-1"/>
    <property type="match status" value="1"/>
</dbReference>
<feature type="region of interest" description="Disordered" evidence="5">
    <location>
        <begin position="80"/>
        <end position="111"/>
    </location>
</feature>
<feature type="transmembrane region" description="Helical" evidence="6">
    <location>
        <begin position="689"/>
        <end position="710"/>
    </location>
</feature>
<sequence>MSDATDRDDPQSTQQPVDGDQKLVEWLKENDLSRYTESFVKNNISFDLLPDLTDELIDKLGVYAVGDRIRLRKALDQLKPREEGEKKEEGESNHRRIHSSDSANKPSQSIHVRRGSSFLGKHYNTVNGRGDGLVDDDDNYAYSYRSLSQDKSSMESHSLGYNASVNEMINSYQRSVRSNQFEEAHVEPNAASDYNKTATSQGDLNRMLAANVYVADVLEGVGANQESVNPNKLIPRDWKTQGGTYDRAHPEDAEDIHLICDLLARGYVSLHEESHTNTLAELVDAMIAGYNKLKGTDTHLSRKRLLSEKTLCYVNGFLLISSVHASHLTNDVLFTRLSKRSIVTDQHNEQLKYIIVIVGDEQHSVWCNNLFTLLKKVTADDTLYNELFMAKDKENVIQAFANTAVRVQILKKPKQKKNAKEPLFYGLQKDIRTRSKYYFSDFADGYTVNTILKTLIVFISLLGPTIIFAVLLGQYSHMNIGIVETLVGEAIACIVWAFLGGQPMILMGLTGPIAIFTGVLYDFAERIHLPFFVMYEWVGIWSALLLLLLVATNKAEIFSPVTAFTKHIFSSLTSVLFVYEVIHYVEKYYKYAKASGGMGVSSVVKGVSSVVKGVSSVVEGVSSGVEGVSSTMAGVSSGVVKAGEKYGWPYFLLLCLILLLTVFLMEVFKDIRSTTFLIQRIRIGIRLGSQLITIAVVGVAVVLLFPSVPYNTIDVPSFDTLAPSYANRTWFVHPVFYSPALAVNNWLESTSSFSFTRSADASPPQFCPYSDVPLATANYCVYPWWAILLAFVPAVFFTMLVYLEDNITSGLIEKKENNLAKGGPYDYLDTTVTALLTLIMSLFGLPWVSAMYIRSLNHMQALSVIEDVYKPYGSFSEHFIKVTETRIPGIVLGILFFCVFFFNSWLEKIPEAIFYGLLLYTGIDMFLSEGIFRGLRLLFMDKSLYLDDYERKISLKKINSYFLIQLVLLIILFIIKSSTNTALLFPLGLLGLIYVRIYILPLFFTKSELAILDPIPKHHHSE</sequence>
<comment type="caution">
    <text evidence="8">The sequence shown here is derived from an EMBL/GenBank/DDBJ whole genome shotgun (WGS) entry which is preliminary data.</text>
</comment>
<dbReference type="GO" id="GO:0006820">
    <property type="term" value="P:monoatomic anion transport"/>
    <property type="evidence" value="ECO:0007669"/>
    <property type="project" value="InterPro"/>
</dbReference>
<keyword evidence="2 6" id="KW-0812">Transmembrane</keyword>
<dbReference type="InterPro" id="IPR001660">
    <property type="entry name" value="SAM"/>
</dbReference>
<dbReference type="GO" id="GO:0005886">
    <property type="term" value="C:plasma membrane"/>
    <property type="evidence" value="ECO:0007669"/>
    <property type="project" value="TreeGrafter"/>
</dbReference>
<keyword evidence="4 6" id="KW-0472">Membrane</keyword>
<evidence type="ECO:0000256" key="1">
    <source>
        <dbReference type="ARBA" id="ARBA00004141"/>
    </source>
</evidence>
<keyword evidence="9" id="KW-1185">Reference proteome</keyword>
<dbReference type="SMART" id="SM00454">
    <property type="entry name" value="SAM"/>
    <property type="match status" value="1"/>
</dbReference>
<keyword evidence="3 6" id="KW-1133">Transmembrane helix</keyword>
<dbReference type="AlphaFoldDB" id="A0A196SBF4"/>
<dbReference type="GO" id="GO:0050801">
    <property type="term" value="P:monoatomic ion homeostasis"/>
    <property type="evidence" value="ECO:0007669"/>
    <property type="project" value="TreeGrafter"/>
</dbReference>
<accession>A0A196SBF4</accession>
<feature type="domain" description="SAM" evidence="7">
    <location>
        <begin position="21"/>
        <end position="81"/>
    </location>
</feature>
<feature type="transmembrane region" description="Helical" evidence="6">
    <location>
        <begin position="912"/>
        <end position="932"/>
    </location>
</feature>
<gene>
    <name evidence="8" type="ORF">AV274_4887</name>
</gene>
<reference evidence="8 9" key="1">
    <citation type="submission" date="2016-05" db="EMBL/GenBank/DDBJ databases">
        <title>Nuclear genome of Blastocystis sp. subtype 1 NandII.</title>
        <authorList>
            <person name="Gentekaki E."/>
            <person name="Curtis B."/>
            <person name="Stairs C."/>
            <person name="Eme L."/>
            <person name="Herman E."/>
            <person name="Klimes V."/>
            <person name="Arias M.C."/>
            <person name="Elias M."/>
            <person name="Hilliou F."/>
            <person name="Klute M."/>
            <person name="Malik S.-B."/>
            <person name="Pightling A."/>
            <person name="Rachubinski R."/>
            <person name="Salas D."/>
            <person name="Schlacht A."/>
            <person name="Suga H."/>
            <person name="Archibald J."/>
            <person name="Ball S.G."/>
            <person name="Clark G."/>
            <person name="Dacks J."/>
            <person name="Van Der Giezen M."/>
            <person name="Tsaousis A."/>
            <person name="Roger A."/>
        </authorList>
    </citation>
    <scope>NUCLEOTIDE SEQUENCE [LARGE SCALE GENOMIC DNA]</scope>
    <source>
        <strain evidence="9">ATCC 50177 / NandII</strain>
    </source>
</reference>
<evidence type="ECO:0000313" key="9">
    <source>
        <dbReference type="Proteomes" id="UP000078348"/>
    </source>
</evidence>
<evidence type="ECO:0000256" key="6">
    <source>
        <dbReference type="SAM" id="Phobius"/>
    </source>
</evidence>
<dbReference type="InterPro" id="IPR013761">
    <property type="entry name" value="SAM/pointed_sf"/>
</dbReference>
<feature type="transmembrane region" description="Helical" evidence="6">
    <location>
        <begin position="887"/>
        <end position="906"/>
    </location>
</feature>
<dbReference type="OrthoDB" id="429572at2759"/>
<organism evidence="8 9">
    <name type="scientific">Blastocystis sp. subtype 1 (strain ATCC 50177 / NandII)</name>
    <dbReference type="NCBI Taxonomy" id="478820"/>
    <lineage>
        <taxon>Eukaryota</taxon>
        <taxon>Sar</taxon>
        <taxon>Stramenopiles</taxon>
        <taxon>Bigyra</taxon>
        <taxon>Opalozoa</taxon>
        <taxon>Opalinata</taxon>
        <taxon>Blastocystidae</taxon>
        <taxon>Blastocystis</taxon>
    </lineage>
</organism>
<feature type="transmembrane region" description="Helical" evidence="6">
    <location>
        <begin position="958"/>
        <end position="975"/>
    </location>
</feature>
<evidence type="ECO:0000313" key="8">
    <source>
        <dbReference type="EMBL" id="OAO13442.1"/>
    </source>
</evidence>
<dbReference type="InterPro" id="IPR011531">
    <property type="entry name" value="HCO3_transpt-like_TM_dom"/>
</dbReference>
<comment type="subcellular location">
    <subcellularLocation>
        <location evidence="1">Membrane</location>
        <topology evidence="1">Multi-pass membrane protein</topology>
    </subcellularLocation>
</comment>
<evidence type="ECO:0000259" key="7">
    <source>
        <dbReference type="PROSITE" id="PS50105"/>
    </source>
</evidence>
<dbReference type="Proteomes" id="UP000078348">
    <property type="component" value="Unassembled WGS sequence"/>
</dbReference>
<evidence type="ECO:0000256" key="2">
    <source>
        <dbReference type="ARBA" id="ARBA00022692"/>
    </source>
</evidence>
<name>A0A196SBF4_BLAHN</name>
<evidence type="ECO:0000256" key="4">
    <source>
        <dbReference type="ARBA" id="ARBA00023136"/>
    </source>
</evidence>
<feature type="transmembrane region" description="Helical" evidence="6">
    <location>
        <begin position="981"/>
        <end position="1004"/>
    </location>
</feature>
<evidence type="ECO:0000256" key="5">
    <source>
        <dbReference type="SAM" id="MobiDB-lite"/>
    </source>
</evidence>
<dbReference type="InterPro" id="IPR003020">
    <property type="entry name" value="HCO3_transpt_euk"/>
</dbReference>
<dbReference type="EMBL" id="LXWW01000397">
    <property type="protein sequence ID" value="OAO13442.1"/>
    <property type="molecule type" value="Genomic_DNA"/>
</dbReference>
<feature type="transmembrane region" description="Helical" evidence="6">
    <location>
        <begin position="784"/>
        <end position="803"/>
    </location>
</feature>
<protein>
    <submittedName>
        <fullName evidence="8">Sodium-driven chloride bicarbonate exchanger</fullName>
    </submittedName>
</protein>
<feature type="region of interest" description="Disordered" evidence="5">
    <location>
        <begin position="1"/>
        <end position="22"/>
    </location>
</feature>
<dbReference type="SUPFAM" id="SSF47769">
    <property type="entry name" value="SAM/Pointed domain"/>
    <property type="match status" value="1"/>
</dbReference>
<feature type="transmembrane region" description="Helical" evidence="6">
    <location>
        <begin position="505"/>
        <end position="524"/>
    </location>
</feature>